<dbReference type="PANTHER" id="PTHR46653:SF1">
    <property type="entry name" value="SPECIFICITY PROTEIN PHOSPHATASE, PUTATIVE-RELATED"/>
    <property type="match status" value="1"/>
</dbReference>
<dbReference type="Gene3D" id="3.90.190.10">
    <property type="entry name" value="Protein tyrosine phosphatase superfamily"/>
    <property type="match status" value="1"/>
</dbReference>
<proteinExistence type="predicted"/>
<dbReference type="OrthoDB" id="10252009at2759"/>
<comment type="caution">
    <text evidence="2">The sequence shown here is derived from an EMBL/GenBank/DDBJ whole genome shotgun (WGS) entry which is preliminary data.</text>
</comment>
<accession>A0A5J4VAW9</accession>
<dbReference type="SUPFAM" id="SSF52799">
    <property type="entry name" value="(Phosphotyrosine protein) phosphatases II"/>
    <property type="match status" value="1"/>
</dbReference>
<gene>
    <name evidence="2" type="ORF">EZS28_024866</name>
</gene>
<dbReference type="SMART" id="SM00195">
    <property type="entry name" value="DSPc"/>
    <property type="match status" value="1"/>
</dbReference>
<dbReference type="InterPro" id="IPR020422">
    <property type="entry name" value="TYR_PHOSPHATASE_DUAL_dom"/>
</dbReference>
<dbReference type="Proteomes" id="UP000324800">
    <property type="component" value="Unassembled WGS sequence"/>
</dbReference>
<dbReference type="EMBL" id="SNRW01008386">
    <property type="protein sequence ID" value="KAA6379607.1"/>
    <property type="molecule type" value="Genomic_DNA"/>
</dbReference>
<dbReference type="Pfam" id="PF00782">
    <property type="entry name" value="DSPc"/>
    <property type="match status" value="1"/>
</dbReference>
<organism evidence="2 3">
    <name type="scientific">Streblomastix strix</name>
    <dbReference type="NCBI Taxonomy" id="222440"/>
    <lineage>
        <taxon>Eukaryota</taxon>
        <taxon>Metamonada</taxon>
        <taxon>Preaxostyla</taxon>
        <taxon>Oxymonadida</taxon>
        <taxon>Streblomastigidae</taxon>
        <taxon>Streblomastix</taxon>
    </lineage>
</organism>
<dbReference type="PANTHER" id="PTHR46653">
    <property type="entry name" value="SPECIFICITY PROTEIN PHOSPHATASE, PUTATIVE-RELATED"/>
    <property type="match status" value="1"/>
</dbReference>
<feature type="domain" description="Tyrosine-protein phosphatase" evidence="1">
    <location>
        <begin position="7"/>
        <end position="150"/>
    </location>
</feature>
<dbReference type="AlphaFoldDB" id="A0A5J4VAW9"/>
<dbReference type="CDD" id="cd14498">
    <property type="entry name" value="DSP"/>
    <property type="match status" value="1"/>
</dbReference>
<evidence type="ECO:0000259" key="1">
    <source>
        <dbReference type="SMART" id="SM00195"/>
    </source>
</evidence>
<dbReference type="InterPro" id="IPR000340">
    <property type="entry name" value="Dual-sp_phosphatase_cat-dom"/>
</dbReference>
<protein>
    <recommendedName>
        <fullName evidence="1">Tyrosine-protein phosphatase domain-containing protein</fullName>
    </recommendedName>
</protein>
<reference evidence="2 3" key="1">
    <citation type="submission" date="2019-03" db="EMBL/GenBank/DDBJ databases">
        <title>Single cell metagenomics reveals metabolic interactions within the superorganism composed of flagellate Streblomastix strix and complex community of Bacteroidetes bacteria on its surface.</title>
        <authorList>
            <person name="Treitli S.C."/>
            <person name="Kolisko M."/>
            <person name="Husnik F."/>
            <person name="Keeling P."/>
            <person name="Hampl V."/>
        </authorList>
    </citation>
    <scope>NUCLEOTIDE SEQUENCE [LARGE SCALE GENOMIC DNA]</scope>
    <source>
        <strain evidence="2">ST1C</strain>
    </source>
</reference>
<sequence>MHSNIPVVNRLTQYLYIGGVEIASYHPFILANKITHIVNCAGDQIKNNYSLGDVEFLTFFIKENDSSTFFSNGTENMKNLFVFINKAYDTCENTLIHSVHGTDRSLFVASVYLMVKFHWKASDAIEVVSSCRHIRMNPQFEKSLSQFEQYLPPLILTPDLINEEITLRNTYFNKELRLKVSPQIHSTHQRINISLNGYEILNNQQPHSIELKGKSFNSILKHP</sequence>
<dbReference type="InterPro" id="IPR029021">
    <property type="entry name" value="Prot-tyrosine_phosphatase-like"/>
</dbReference>
<name>A0A5J4VAW9_9EUKA</name>
<evidence type="ECO:0000313" key="3">
    <source>
        <dbReference type="Proteomes" id="UP000324800"/>
    </source>
</evidence>
<evidence type="ECO:0000313" key="2">
    <source>
        <dbReference type="EMBL" id="KAA6379607.1"/>
    </source>
</evidence>